<sequence length="428" mass="48985">MDNIPKDMVNLDKLSYYSDIVLLNSTRCEEIPLSLLLLINRSKGSFLAKGFGSKCSSYNLSGSKNFTDAPKGEGTIRLGKTLKKFIHQRLNVGHLIFLNTASILPLRNGIRLVGLSFSTKAPRLQILAKNINKNSLSENKDIFNQWLVGFTDGDGSFSIVRQNDKWSLTYIIGQSTYNLRILHFIKKQLGSSGSIYIEKDRAQAHFRIRDLVTLEKVIFPIFDKYPLLTTKYFKYLKFKEAHSILSNTSYTKSEKDSLIFKILDSKPDILPYISPAWSIVNYKVFNYETASQVMSKSWLVGFTEAEGSFYLVSKSKDKIVSETVIVGRIIHAFEITQKLDEIVLIAIKHLLHINTNVQFKKAGYYTIVTTNSRAIENIICYFKNTLKGMKAVEYRIWARSYLNDKGNYLALRKIRDNIRIMKARTNNN</sequence>
<protein>
    <submittedName>
        <fullName evidence="3">LAGLIDADG homing endonuclease</fullName>
    </submittedName>
</protein>
<organism evidence="3">
    <name type="scientific">Porodaedalea pini</name>
    <dbReference type="NCBI Taxonomy" id="108901"/>
    <lineage>
        <taxon>Eukaryota</taxon>
        <taxon>Fungi</taxon>
        <taxon>Dikarya</taxon>
        <taxon>Basidiomycota</taxon>
        <taxon>Agaricomycotina</taxon>
        <taxon>Agaricomycetes</taxon>
        <taxon>Hymenochaetales</taxon>
        <taxon>Hymenochaetaceae</taxon>
        <taxon>Porodaedalea</taxon>
    </lineage>
</organism>
<dbReference type="GO" id="GO:0004519">
    <property type="term" value="F:endonuclease activity"/>
    <property type="evidence" value="ECO:0007669"/>
    <property type="project" value="UniProtKB-KW"/>
</dbReference>
<gene>
    <name evidence="3" type="ORF">PPIT_000088</name>
</gene>
<evidence type="ECO:0000313" key="3">
    <source>
        <dbReference type="EMBL" id="QEG56972.1"/>
    </source>
</evidence>
<dbReference type="AlphaFoldDB" id="A0A5B9R9D6"/>
<keyword evidence="3" id="KW-0496">Mitochondrion</keyword>
<name>A0A5B9R9D6_9AGAM</name>
<reference evidence="3" key="1">
    <citation type="journal article" date="2019" name="Genome Biol. Evol.">
        <title>Evidence of extensive intraspecific noncoding reshuffling in a 169-kb mitochondrial genome of a basidiomycetous fungus.</title>
        <authorList>
            <person name="Lee H.H."/>
            <person name="Ke H.M."/>
            <person name="Lin C.I."/>
            <person name="Lee T.J."/>
            <person name="Chung C.L."/>
            <person name="Tsai I.J."/>
        </authorList>
    </citation>
    <scope>NUCLEOTIDE SEQUENCE</scope>
    <source>
        <strain evidence="3">BCRC 35384</strain>
    </source>
</reference>
<dbReference type="InterPro" id="IPR027434">
    <property type="entry name" value="Homing_endonucl"/>
</dbReference>
<feature type="domain" description="Homing endonuclease LAGLIDADG" evidence="2">
    <location>
        <begin position="147"/>
        <end position="242"/>
    </location>
</feature>
<dbReference type="PANTHER" id="PTHR36181">
    <property type="entry name" value="INTRON-ENCODED ENDONUCLEASE AI3-RELATED"/>
    <property type="match status" value="1"/>
</dbReference>
<dbReference type="SUPFAM" id="SSF55608">
    <property type="entry name" value="Homing endonucleases"/>
    <property type="match status" value="2"/>
</dbReference>
<dbReference type="InterPro" id="IPR004860">
    <property type="entry name" value="LAGLIDADG_dom"/>
</dbReference>
<geneLocation type="mitochondrion" evidence="3"/>
<keyword evidence="3" id="KW-0540">Nuclease</keyword>
<dbReference type="PANTHER" id="PTHR36181:SF2">
    <property type="entry name" value="INTRON-ENCODED ENDONUCLEASE AI3-RELATED"/>
    <property type="match status" value="1"/>
</dbReference>
<dbReference type="EMBL" id="MK623257">
    <property type="protein sequence ID" value="QEG56972.1"/>
    <property type="molecule type" value="Genomic_DNA"/>
</dbReference>
<feature type="domain" description="Homing endonuclease LAGLIDADG" evidence="2">
    <location>
        <begin position="299"/>
        <end position="398"/>
    </location>
</feature>
<accession>A0A5B9R9D6</accession>
<keyword evidence="3" id="KW-0255">Endonuclease</keyword>
<reference evidence="3" key="2">
    <citation type="submission" date="2019-03" db="EMBL/GenBank/DDBJ databases">
        <authorList>
            <person name="Lee H.-H."/>
            <person name="Tsai I.J."/>
        </authorList>
    </citation>
    <scope>NUCLEOTIDE SEQUENCE</scope>
    <source>
        <strain evidence="3">BCRC 35384</strain>
    </source>
</reference>
<evidence type="ECO:0000259" key="2">
    <source>
        <dbReference type="Pfam" id="PF00961"/>
    </source>
</evidence>
<evidence type="ECO:0000256" key="1">
    <source>
        <dbReference type="ARBA" id="ARBA00002670"/>
    </source>
</evidence>
<proteinExistence type="predicted"/>
<comment type="function">
    <text evidence="1">Mitochondrial DNA endonuclease involved in intron homing.</text>
</comment>
<dbReference type="GO" id="GO:0005739">
    <property type="term" value="C:mitochondrion"/>
    <property type="evidence" value="ECO:0007669"/>
    <property type="project" value="UniProtKB-ARBA"/>
</dbReference>
<dbReference type="Pfam" id="PF00961">
    <property type="entry name" value="LAGLIDADG_1"/>
    <property type="match status" value="2"/>
</dbReference>
<dbReference type="InterPro" id="IPR051289">
    <property type="entry name" value="LAGLIDADG_Endonuclease"/>
</dbReference>
<keyword evidence="3" id="KW-0378">Hydrolase</keyword>
<dbReference type="Gene3D" id="3.10.28.10">
    <property type="entry name" value="Homing endonucleases"/>
    <property type="match status" value="2"/>
</dbReference>